<feature type="compositionally biased region" description="Acidic residues" evidence="2">
    <location>
        <begin position="395"/>
        <end position="408"/>
    </location>
</feature>
<feature type="compositionally biased region" description="Low complexity" evidence="2">
    <location>
        <begin position="378"/>
        <end position="394"/>
    </location>
</feature>
<organism evidence="3 4">
    <name type="scientific">Hortaea werneckii</name>
    <name type="common">Black yeast</name>
    <name type="synonym">Cladosporium werneckii</name>
    <dbReference type="NCBI Taxonomy" id="91943"/>
    <lineage>
        <taxon>Eukaryota</taxon>
        <taxon>Fungi</taxon>
        <taxon>Dikarya</taxon>
        <taxon>Ascomycota</taxon>
        <taxon>Pezizomycotina</taxon>
        <taxon>Dothideomycetes</taxon>
        <taxon>Dothideomycetidae</taxon>
        <taxon>Mycosphaerellales</taxon>
        <taxon>Teratosphaeriaceae</taxon>
        <taxon>Hortaea</taxon>
    </lineage>
</organism>
<dbReference type="Proteomes" id="UP000276864">
    <property type="component" value="Unassembled WGS sequence"/>
</dbReference>
<feature type="region of interest" description="Disordered" evidence="2">
    <location>
        <begin position="563"/>
        <end position="585"/>
    </location>
</feature>
<evidence type="ECO:0000313" key="4">
    <source>
        <dbReference type="Proteomes" id="UP000276864"/>
    </source>
</evidence>
<accession>A0A3M7ABV8</accession>
<proteinExistence type="inferred from homology"/>
<feature type="compositionally biased region" description="Gly residues" evidence="2">
    <location>
        <begin position="569"/>
        <end position="585"/>
    </location>
</feature>
<name>A0A3M7ABV8_HORWE</name>
<dbReference type="GO" id="GO:0043001">
    <property type="term" value="P:Golgi to plasma membrane protein transport"/>
    <property type="evidence" value="ECO:0007669"/>
    <property type="project" value="TreeGrafter"/>
</dbReference>
<reference evidence="3 4" key="1">
    <citation type="journal article" date="2018" name="BMC Genomics">
        <title>Genomic evidence for intraspecific hybridization in a clonal and extremely halotolerant yeast.</title>
        <authorList>
            <person name="Gostincar C."/>
            <person name="Stajich J.E."/>
            <person name="Zupancic J."/>
            <person name="Zalar P."/>
            <person name="Gunde-Cimerman N."/>
        </authorList>
    </citation>
    <scope>NUCLEOTIDE SEQUENCE [LARGE SCALE GENOMIC DNA]</scope>
    <source>
        <strain evidence="3 4">EXF-6651</strain>
    </source>
</reference>
<evidence type="ECO:0000313" key="3">
    <source>
        <dbReference type="EMBL" id="RMY24962.1"/>
    </source>
</evidence>
<dbReference type="InterPro" id="IPR005373">
    <property type="entry name" value="PHAF1"/>
</dbReference>
<dbReference type="GO" id="GO:0005802">
    <property type="term" value="C:trans-Golgi network"/>
    <property type="evidence" value="ECO:0007669"/>
    <property type="project" value="TreeGrafter"/>
</dbReference>
<comment type="caution">
    <text evidence="3">The sequence shown here is derived from an EMBL/GenBank/DDBJ whole genome shotgun (WGS) entry which is preliminary data.</text>
</comment>
<dbReference type="InterPro" id="IPR039156">
    <property type="entry name" value="PHAF1/BROMI"/>
</dbReference>
<dbReference type="PANTHER" id="PTHR13465:SF2">
    <property type="entry name" value="PHAGOSOME ASSEMBLY FACTOR 1"/>
    <property type="match status" value="1"/>
</dbReference>
<protein>
    <submittedName>
        <fullName evidence="3">Uncharacterized protein</fullName>
    </submittedName>
</protein>
<feature type="compositionally biased region" description="Polar residues" evidence="2">
    <location>
        <begin position="367"/>
        <end position="377"/>
    </location>
</feature>
<dbReference type="PANTHER" id="PTHR13465">
    <property type="entry name" value="UPF0183 PROTEIN"/>
    <property type="match status" value="1"/>
</dbReference>
<dbReference type="EMBL" id="QWIM01001506">
    <property type="protein sequence ID" value="RMY24962.1"/>
    <property type="molecule type" value="Genomic_DNA"/>
</dbReference>
<evidence type="ECO:0000256" key="2">
    <source>
        <dbReference type="SAM" id="MobiDB-lite"/>
    </source>
</evidence>
<sequence>MELPNGNGYGGREEPAGEEKILSRLSAEMTELEPPWSRRGSCSVCDHPETTTTFTACCAGYMNHSVLYNLSTTGRSQRETTWPLRGRYYQDTPWASYLTYPAPSGLGASLHDVLSLIKEDKQTYPAIDLHYSQTDPLDTPVVVGLPANGVRLRFDGADQRLRLIEILDFKKIKLVYKASELVKGTEDGLAVGGPAFKRVYSLFGPSYPGEYLPPGKKGDAYGTYVLSWPGVAFNFPLQHAAWSREKDHVSLLGSHVAGTATHMALFEGKSWPEARKDLFVREPEGPRLSALANRAKDSLPEEIDFANILGDGRIELVRSNGNPPFVIVLNQTTPQDLTTELGPPDAVHKREEPPGTPEPTTQHRRAASSSRPLSNGRSHPGSQPSSYSSTGTDTFDTDFDPGEAEDDPAERASRERFWCYFSHGLDILVGPPSDHATSHTTTETPHSHLATSHHLVVTRVVIHGNVPGSYAFNRHRRLRWSLALPPSTATPKQTDHQAPDHHHFLLSEHNFDTVMKPALLSSFAQPPGWSEPEMAKGKVVNRTWSGSGGIGGGESESGFFLPDEEQEVGGEGGNTGAGGVGGLGDGSESWLGNTKLFSFPGLVVEVLGNGAVGGLTVY</sequence>
<gene>
    <name evidence="3" type="ORF">D0866_11245</name>
</gene>
<dbReference type="AlphaFoldDB" id="A0A3M7ABV8"/>
<comment type="similarity">
    <text evidence="1">Belongs to the PHAF1 family.</text>
</comment>
<evidence type="ECO:0000256" key="1">
    <source>
        <dbReference type="ARBA" id="ARBA00024339"/>
    </source>
</evidence>
<feature type="region of interest" description="Disordered" evidence="2">
    <location>
        <begin position="332"/>
        <end position="411"/>
    </location>
</feature>
<dbReference type="Pfam" id="PF03676">
    <property type="entry name" value="PHAF1"/>
    <property type="match status" value="2"/>
</dbReference>